<name>A0ABV3ZGY5_9BACT</name>
<comment type="caution">
    <text evidence="1">The sequence shown here is derived from an EMBL/GenBank/DDBJ whole genome shotgun (WGS) entry which is preliminary data.</text>
</comment>
<evidence type="ECO:0000313" key="1">
    <source>
        <dbReference type="EMBL" id="MEX6689162.1"/>
    </source>
</evidence>
<protein>
    <submittedName>
        <fullName evidence="1">Uncharacterized protein</fullName>
    </submittedName>
</protein>
<keyword evidence="2" id="KW-1185">Reference proteome</keyword>
<reference evidence="1 2" key="1">
    <citation type="submission" date="2023-07" db="EMBL/GenBank/DDBJ databases">
        <authorList>
            <person name="Lian W.-H."/>
        </authorList>
    </citation>
    <scope>NUCLEOTIDE SEQUENCE [LARGE SCALE GENOMIC DNA]</scope>
    <source>
        <strain evidence="1 2">SYSU DXS3180</strain>
    </source>
</reference>
<proteinExistence type="predicted"/>
<dbReference type="Proteomes" id="UP001560573">
    <property type="component" value="Unassembled WGS sequence"/>
</dbReference>
<accession>A0ABV3ZGY5</accession>
<evidence type="ECO:0000313" key="2">
    <source>
        <dbReference type="Proteomes" id="UP001560573"/>
    </source>
</evidence>
<gene>
    <name evidence="1" type="ORF">QTN47_16760</name>
</gene>
<dbReference type="RefSeq" id="WP_369330569.1">
    <property type="nucleotide sequence ID" value="NZ_JAULBC010000005.1"/>
</dbReference>
<sequence length="79" mass="8863">MLNISISDVEYNKFGFRSEHLTFSDLIDLISIELSKQTLNGCVELSNRFELSKTSMDEITDEIKAAGKKYSLTNALVSV</sequence>
<dbReference type="EMBL" id="JAULBC010000005">
    <property type="protein sequence ID" value="MEX6689162.1"/>
    <property type="molecule type" value="Genomic_DNA"/>
</dbReference>
<organism evidence="1 2">
    <name type="scientific">Danxiaibacter flavus</name>
    <dbReference type="NCBI Taxonomy" id="3049108"/>
    <lineage>
        <taxon>Bacteria</taxon>
        <taxon>Pseudomonadati</taxon>
        <taxon>Bacteroidota</taxon>
        <taxon>Chitinophagia</taxon>
        <taxon>Chitinophagales</taxon>
        <taxon>Chitinophagaceae</taxon>
        <taxon>Danxiaibacter</taxon>
    </lineage>
</organism>